<protein>
    <submittedName>
        <fullName evidence="2">TIGR04086 family membrane protein</fullName>
    </submittedName>
</protein>
<comment type="caution">
    <text evidence="2">The sequence shown here is derived from an EMBL/GenBank/DDBJ whole genome shotgun (WGS) entry which is preliminary data.</text>
</comment>
<sequence length="130" mass="13904">MHVIRRLFSWRIANPVLSGLSRSFLWMLVGAFVLSLLLWGSGLEEKDLSLYTYIVHAVAIAFGGLTAGRRASSKGWYKGSLTGLFYGIIVLIIGFLALDSAPSGTDLLWTLAAAAIGALGGMFGVNLQKA</sequence>
<dbReference type="Pfam" id="PF12670">
    <property type="entry name" value="DUF3792"/>
    <property type="match status" value="1"/>
</dbReference>
<feature type="transmembrane region" description="Helical" evidence="1">
    <location>
        <begin position="107"/>
        <end position="127"/>
    </location>
</feature>
<dbReference type="AlphaFoldDB" id="A0A850EMV2"/>
<organism evidence="2 3">
    <name type="scientific">Paenibacillus agri</name>
    <dbReference type="NCBI Taxonomy" id="2744309"/>
    <lineage>
        <taxon>Bacteria</taxon>
        <taxon>Bacillati</taxon>
        <taxon>Bacillota</taxon>
        <taxon>Bacilli</taxon>
        <taxon>Bacillales</taxon>
        <taxon>Paenibacillaceae</taxon>
        <taxon>Paenibacillus</taxon>
    </lineage>
</organism>
<dbReference type="EMBL" id="JABWCS010000194">
    <property type="protein sequence ID" value="NUU59882.1"/>
    <property type="molecule type" value="Genomic_DNA"/>
</dbReference>
<evidence type="ECO:0000313" key="3">
    <source>
        <dbReference type="Proteomes" id="UP000564806"/>
    </source>
</evidence>
<keyword evidence="1" id="KW-1133">Transmembrane helix</keyword>
<keyword evidence="1" id="KW-0812">Transmembrane</keyword>
<reference evidence="2" key="1">
    <citation type="submission" date="2020-06" db="EMBL/GenBank/DDBJ databases">
        <title>Paenibacillus sp. nov., isolated from soil.</title>
        <authorList>
            <person name="Seo Y.L."/>
        </authorList>
    </citation>
    <scope>NUCLEOTIDE SEQUENCE [LARGE SCALE GENOMIC DNA]</scope>
    <source>
        <strain evidence="2">JW14</strain>
    </source>
</reference>
<dbReference type="RefSeq" id="WP_175370503.1">
    <property type="nucleotide sequence ID" value="NZ_JABWCS010000194.1"/>
</dbReference>
<feature type="transmembrane region" description="Helical" evidence="1">
    <location>
        <begin position="50"/>
        <end position="68"/>
    </location>
</feature>
<name>A0A850EMV2_9BACL</name>
<feature type="transmembrane region" description="Helical" evidence="1">
    <location>
        <begin position="80"/>
        <end position="101"/>
    </location>
</feature>
<accession>A0A850EMV2</accession>
<dbReference type="InterPro" id="IPR023804">
    <property type="entry name" value="DUF3792_TM"/>
</dbReference>
<dbReference type="Proteomes" id="UP000564806">
    <property type="component" value="Unassembled WGS sequence"/>
</dbReference>
<dbReference type="NCBIfam" id="TIGR04086">
    <property type="entry name" value="TIGR04086_membr"/>
    <property type="match status" value="1"/>
</dbReference>
<keyword evidence="1" id="KW-0472">Membrane</keyword>
<feature type="transmembrane region" description="Helical" evidence="1">
    <location>
        <begin position="12"/>
        <end position="38"/>
    </location>
</feature>
<keyword evidence="3" id="KW-1185">Reference proteome</keyword>
<evidence type="ECO:0000313" key="2">
    <source>
        <dbReference type="EMBL" id="NUU59882.1"/>
    </source>
</evidence>
<evidence type="ECO:0000256" key="1">
    <source>
        <dbReference type="SAM" id="Phobius"/>
    </source>
</evidence>
<gene>
    <name evidence="2" type="ORF">HPT30_05875</name>
</gene>
<proteinExistence type="predicted"/>